<proteinExistence type="predicted"/>
<keyword evidence="1" id="KW-1133">Transmembrane helix</keyword>
<dbReference type="HOGENOM" id="CLU_2917936_0_0_5"/>
<keyword evidence="3" id="KW-1185">Reference proteome</keyword>
<dbReference type="STRING" id="222891.NSE_0087"/>
<dbReference type="KEGG" id="nse:NSE_0087"/>
<sequence>MYWLISLPVYHSCSIQYRSVSQYLIHWIIVSTDVDVFVLTVQLIVIGICFVLVDWKNSSIK</sequence>
<evidence type="ECO:0000313" key="2">
    <source>
        <dbReference type="EMBL" id="ABD46079.1"/>
    </source>
</evidence>
<organism evidence="2 3">
    <name type="scientific">Ehrlichia sennetsu (strain ATCC VR-367 / Miyayama)</name>
    <name type="common">Neorickettsia sennetsu</name>
    <dbReference type="NCBI Taxonomy" id="222891"/>
    <lineage>
        <taxon>Bacteria</taxon>
        <taxon>Pseudomonadati</taxon>
        <taxon>Pseudomonadota</taxon>
        <taxon>Alphaproteobacteria</taxon>
        <taxon>Rickettsiales</taxon>
        <taxon>Anaplasmataceae</taxon>
        <taxon>Ehrlichia</taxon>
    </lineage>
</organism>
<keyword evidence="1" id="KW-0472">Membrane</keyword>
<accession>Q2GEV8</accession>
<reference evidence="2 3" key="1">
    <citation type="journal article" date="2006" name="PLoS Genet.">
        <title>Comparative genomics of emerging human ehrlichiosis agents.</title>
        <authorList>
            <person name="Dunning Hotopp J.C."/>
            <person name="Lin M."/>
            <person name="Madupu R."/>
            <person name="Crabtree J."/>
            <person name="Angiuoli S.V."/>
            <person name="Eisen J.A."/>
            <person name="Seshadri R."/>
            <person name="Ren Q."/>
            <person name="Wu M."/>
            <person name="Utterback T.R."/>
            <person name="Smith S."/>
            <person name="Lewis M."/>
            <person name="Khouri H."/>
            <person name="Zhang C."/>
            <person name="Niu H."/>
            <person name="Lin Q."/>
            <person name="Ohashi N."/>
            <person name="Zhi N."/>
            <person name="Nelson W."/>
            <person name="Brinkac L.M."/>
            <person name="Dodson R.J."/>
            <person name="Rosovitz M.J."/>
            <person name="Sundaram J."/>
            <person name="Daugherty S.C."/>
            <person name="Davidsen T."/>
            <person name="Durkin A.S."/>
            <person name="Gwinn M."/>
            <person name="Haft D.H."/>
            <person name="Selengut J.D."/>
            <person name="Sullivan S.A."/>
            <person name="Zafar N."/>
            <person name="Zhou L."/>
            <person name="Benahmed F."/>
            <person name="Forberger H."/>
            <person name="Halpin R."/>
            <person name="Mulligan S."/>
            <person name="Robinson J."/>
            <person name="White O."/>
            <person name="Rikihisa Y."/>
            <person name="Tettelin H."/>
        </authorList>
    </citation>
    <scope>NUCLEOTIDE SEQUENCE [LARGE SCALE GENOMIC DNA]</scope>
    <source>
        <strain evidence="3">ATCC VR-367 / Miyayama</strain>
    </source>
</reference>
<dbReference type="AlphaFoldDB" id="Q2GEV8"/>
<name>Q2GEV8_EHRS3</name>
<gene>
    <name evidence="2" type="ordered locus">NSE_0087</name>
</gene>
<evidence type="ECO:0000256" key="1">
    <source>
        <dbReference type="SAM" id="Phobius"/>
    </source>
</evidence>
<dbReference type="Proteomes" id="UP000001942">
    <property type="component" value="Chromosome"/>
</dbReference>
<keyword evidence="1" id="KW-0812">Transmembrane</keyword>
<dbReference type="EMBL" id="CP000237">
    <property type="protein sequence ID" value="ABD46079.1"/>
    <property type="molecule type" value="Genomic_DNA"/>
</dbReference>
<feature type="transmembrane region" description="Helical" evidence="1">
    <location>
        <begin position="36"/>
        <end position="55"/>
    </location>
</feature>
<evidence type="ECO:0000313" key="3">
    <source>
        <dbReference type="Proteomes" id="UP000001942"/>
    </source>
</evidence>
<protein>
    <submittedName>
        <fullName evidence="2">Conserved domain protein</fullName>
    </submittedName>
</protein>